<protein>
    <submittedName>
        <fullName evidence="1">DUF2631 domain-containing protein</fullName>
    </submittedName>
</protein>
<proteinExistence type="predicted"/>
<accession>A0ACD4DKF5</accession>
<dbReference type="Proteomes" id="UP001156484">
    <property type="component" value="Chromosome"/>
</dbReference>
<evidence type="ECO:0000313" key="2">
    <source>
        <dbReference type="Proteomes" id="UP001156484"/>
    </source>
</evidence>
<name>A0ACD4DKF5_9NOCA</name>
<sequence>MAGTELQSTHDDVVAEVPSAEWGWSGEAPKFFRVMAVVAAVFLLLMQIGNHEGHVEDLYLIGFAVVLLLIVAVDAIRRRKPR</sequence>
<dbReference type="EMBL" id="CP107551">
    <property type="protein sequence ID" value="UYP20550.1"/>
    <property type="molecule type" value="Genomic_DNA"/>
</dbReference>
<gene>
    <name evidence="1" type="ORF">OED52_08515</name>
</gene>
<evidence type="ECO:0000313" key="1">
    <source>
        <dbReference type="EMBL" id="UYP20550.1"/>
    </source>
</evidence>
<reference evidence="1" key="1">
    <citation type="submission" date="2022-10" db="EMBL/GenBank/DDBJ databases">
        <title>Rhodococcus ferula Z13 complete genome.</title>
        <authorList>
            <person name="Long X."/>
            <person name="Zang M."/>
        </authorList>
    </citation>
    <scope>NUCLEOTIDE SEQUENCE</scope>
    <source>
        <strain evidence="1">Z13</strain>
    </source>
</reference>
<keyword evidence="2" id="KW-1185">Reference proteome</keyword>
<organism evidence="1 2">
    <name type="scientific">Rhodococcus sacchari</name>
    <dbReference type="NCBI Taxonomy" id="2962047"/>
    <lineage>
        <taxon>Bacteria</taxon>
        <taxon>Bacillati</taxon>
        <taxon>Actinomycetota</taxon>
        <taxon>Actinomycetes</taxon>
        <taxon>Mycobacteriales</taxon>
        <taxon>Nocardiaceae</taxon>
        <taxon>Rhodococcus</taxon>
    </lineage>
</organism>